<accession>A0A0D9Y133</accession>
<evidence type="ECO:0000313" key="3">
    <source>
        <dbReference type="Proteomes" id="UP000032180"/>
    </source>
</evidence>
<name>A0A0D9Y133_9ORYZ</name>
<reference evidence="3" key="2">
    <citation type="submission" date="2013-12" db="EMBL/GenBank/DDBJ databases">
        <authorList>
            <person name="Yu Y."/>
            <person name="Lee S."/>
            <person name="de Baynast K."/>
            <person name="Wissotski M."/>
            <person name="Liu L."/>
            <person name="Talag J."/>
            <person name="Goicoechea J."/>
            <person name="Angelova A."/>
            <person name="Jetty R."/>
            <person name="Kudrna D."/>
            <person name="Golser W."/>
            <person name="Rivera L."/>
            <person name="Zhang J."/>
            <person name="Wing R."/>
        </authorList>
    </citation>
    <scope>NUCLEOTIDE SEQUENCE</scope>
</reference>
<keyword evidence="3" id="KW-1185">Reference proteome</keyword>
<reference evidence="2" key="3">
    <citation type="submission" date="2015-04" db="UniProtKB">
        <authorList>
            <consortium name="EnsemblPlants"/>
        </authorList>
    </citation>
    <scope>IDENTIFICATION</scope>
</reference>
<organism evidence="2 3">
    <name type="scientific">Leersia perrieri</name>
    <dbReference type="NCBI Taxonomy" id="77586"/>
    <lineage>
        <taxon>Eukaryota</taxon>
        <taxon>Viridiplantae</taxon>
        <taxon>Streptophyta</taxon>
        <taxon>Embryophyta</taxon>
        <taxon>Tracheophyta</taxon>
        <taxon>Spermatophyta</taxon>
        <taxon>Magnoliopsida</taxon>
        <taxon>Liliopsida</taxon>
        <taxon>Poales</taxon>
        <taxon>Poaceae</taxon>
        <taxon>BOP clade</taxon>
        <taxon>Oryzoideae</taxon>
        <taxon>Oryzeae</taxon>
        <taxon>Oryzinae</taxon>
        <taxon>Leersia</taxon>
    </lineage>
</organism>
<dbReference type="AlphaFoldDB" id="A0A0D9Y133"/>
<keyword evidence="1" id="KW-0732">Signal</keyword>
<proteinExistence type="predicted"/>
<dbReference type="STRING" id="77586.A0A0D9Y133"/>
<dbReference type="EnsemblPlants" id="LPERR12G14840.1">
    <property type="protein sequence ID" value="LPERR12G14840.1"/>
    <property type="gene ID" value="LPERR12G14840"/>
</dbReference>
<evidence type="ECO:0008006" key="4">
    <source>
        <dbReference type="Google" id="ProtNLM"/>
    </source>
</evidence>
<evidence type="ECO:0000256" key="1">
    <source>
        <dbReference type="SAM" id="SignalP"/>
    </source>
</evidence>
<feature type="chain" id="PRO_5002351045" description="Wall-associated receptor kinase galacturonan-binding domain-containing protein" evidence="1">
    <location>
        <begin position="25"/>
        <end position="332"/>
    </location>
</feature>
<dbReference type="HOGENOM" id="CLU_064188_0_0_1"/>
<feature type="signal peptide" evidence="1">
    <location>
        <begin position="1"/>
        <end position="24"/>
    </location>
</feature>
<evidence type="ECO:0000313" key="2">
    <source>
        <dbReference type="EnsemblPlants" id="LPERR12G14840.1"/>
    </source>
</evidence>
<sequence length="332" mass="34136">MRLAGGHLLVVLLVLLILPDVSGAGEPCSRRCGRLVVPYPFGFSSTCPIKFSCDELNSTASLILPSASAAAGNATTAAADQSPPYSVVKFNPATRNSTFVVSVPVACGRSVAGARRWLAGANYGVSSRTGIFLRGCRNSTTANCSVPVEAMLRTISCGGGAESPAPPLTCIASISSSPNSTAAFVEWGKVKEPMCDNLMTSAYGETSPEGIFSLEFAMADMGWWVNGSCGGGGAAGDGGQCAANAACREVRTPNGGGIGHRCECLPGMIGDGFAAGDGCYFPGECSRSILSKAKLFRWSWVSGALFKACHVSASRESRGCGVRSITRGLSQS</sequence>
<dbReference type="eggNOG" id="KOG1187">
    <property type="taxonomic scope" value="Eukaryota"/>
</dbReference>
<dbReference type="Gramene" id="LPERR12G14840.1">
    <property type="protein sequence ID" value="LPERR12G14840.1"/>
    <property type="gene ID" value="LPERR12G14840"/>
</dbReference>
<protein>
    <recommendedName>
        <fullName evidence="4">Wall-associated receptor kinase galacturonan-binding domain-containing protein</fullName>
    </recommendedName>
</protein>
<reference evidence="2 3" key="1">
    <citation type="submission" date="2012-08" db="EMBL/GenBank/DDBJ databases">
        <title>Oryza genome evolution.</title>
        <authorList>
            <person name="Wing R.A."/>
        </authorList>
    </citation>
    <scope>NUCLEOTIDE SEQUENCE</scope>
</reference>
<dbReference type="Proteomes" id="UP000032180">
    <property type="component" value="Chromosome 12"/>
</dbReference>